<feature type="compositionally biased region" description="Polar residues" evidence="1">
    <location>
        <begin position="512"/>
        <end position="524"/>
    </location>
</feature>
<sequence length="704" mass="73778">MAESSGSPAGAAEPPADDGARPGRAPLAALLRPGERLGWVFRDRNLFRRPFGQPPPTPGEVPADVLASARAANPHLVRNIAIALPAALIVSFLIVCGLALASGGDGGGRIFLLMLIVVALVFGAAGGLVWLGAQRARAAASRPTALAAEQRARYDRELAEWHRRKAEFDHAEQQRSEQLPEWAPAIPPPHTRRIDVVGGTLWGWEGLLTVFGSSTLASGGRLTVLDLTGEGVCRELAELAAEAGFSADVQLFPDDLPTADVLAGLDQRQFVDVLVEAVHGGDGETGGTDRYGRAADDRVLGAVCAALAPGGLTVARVLAALRALLGEPTRADDGLADEERRAITEELFSADYRREIGPRLRQLESLLHPLAPLGSAAQPRPVTQLSCIATLSTGSTARDEVLGDLVVQRLTRGVAGGDRTGGGPQTIVVVGADEIARRHLERLSDVCERRGVRLVYLFRHLRGTSLQVLGAGAVGVMRLGNHQEATEAAEFIGRQQRFVLTQLTHQLGGAETHSTGESETQTRASGGGMPSLRRPWQALSGMVGSSSRSWRTTAGHAEGTNWNNAETYQRASEFAVEPRTLQGLPDYAMLLVTAGQQGPSITAVECNPDIVSLPRVAAEPLPPGTAGAPSLAAPPPIALPHAVQPPYGTTAARGASQPHPAPATPPPGGSQPHPAPATPPPGASQPHPTPPPPSWPHQGPPPPR</sequence>
<evidence type="ECO:0000313" key="3">
    <source>
        <dbReference type="EMBL" id="GAA3397405.1"/>
    </source>
</evidence>
<keyword evidence="4" id="KW-1185">Reference proteome</keyword>
<protein>
    <recommendedName>
        <fullName evidence="5">TraD/TraG TraM recognition site domain-containing protein</fullName>
    </recommendedName>
</protein>
<organism evidence="3 4">
    <name type="scientific">Cryptosporangium minutisporangium</name>
    <dbReference type="NCBI Taxonomy" id="113569"/>
    <lineage>
        <taxon>Bacteria</taxon>
        <taxon>Bacillati</taxon>
        <taxon>Actinomycetota</taxon>
        <taxon>Actinomycetes</taxon>
        <taxon>Cryptosporangiales</taxon>
        <taxon>Cryptosporangiaceae</taxon>
        <taxon>Cryptosporangium</taxon>
    </lineage>
</organism>
<evidence type="ECO:0008006" key="5">
    <source>
        <dbReference type="Google" id="ProtNLM"/>
    </source>
</evidence>
<name>A0ABP6TC93_9ACTN</name>
<feature type="transmembrane region" description="Helical" evidence="2">
    <location>
        <begin position="110"/>
        <end position="133"/>
    </location>
</feature>
<dbReference type="EMBL" id="BAAAYN010000066">
    <property type="protein sequence ID" value="GAA3397405.1"/>
    <property type="molecule type" value="Genomic_DNA"/>
</dbReference>
<keyword evidence="2" id="KW-1133">Transmembrane helix</keyword>
<feature type="region of interest" description="Disordered" evidence="1">
    <location>
        <begin position="508"/>
        <end position="532"/>
    </location>
</feature>
<feature type="compositionally biased region" description="Pro residues" evidence="1">
    <location>
        <begin position="659"/>
        <end position="704"/>
    </location>
</feature>
<keyword evidence="2" id="KW-0812">Transmembrane</keyword>
<gene>
    <name evidence="3" type="ORF">GCM10020369_77460</name>
</gene>
<feature type="region of interest" description="Disordered" evidence="1">
    <location>
        <begin position="624"/>
        <end position="704"/>
    </location>
</feature>
<dbReference type="Proteomes" id="UP001501676">
    <property type="component" value="Unassembled WGS sequence"/>
</dbReference>
<accession>A0ABP6TC93</accession>
<keyword evidence="2" id="KW-0472">Membrane</keyword>
<feature type="transmembrane region" description="Helical" evidence="2">
    <location>
        <begin position="80"/>
        <end position="104"/>
    </location>
</feature>
<proteinExistence type="predicted"/>
<feature type="region of interest" description="Disordered" evidence="1">
    <location>
        <begin position="1"/>
        <end position="25"/>
    </location>
</feature>
<evidence type="ECO:0000256" key="1">
    <source>
        <dbReference type="SAM" id="MobiDB-lite"/>
    </source>
</evidence>
<reference evidence="4" key="1">
    <citation type="journal article" date="2019" name="Int. J. Syst. Evol. Microbiol.">
        <title>The Global Catalogue of Microorganisms (GCM) 10K type strain sequencing project: providing services to taxonomists for standard genome sequencing and annotation.</title>
        <authorList>
            <consortium name="The Broad Institute Genomics Platform"/>
            <consortium name="The Broad Institute Genome Sequencing Center for Infectious Disease"/>
            <person name="Wu L."/>
            <person name="Ma J."/>
        </authorList>
    </citation>
    <scope>NUCLEOTIDE SEQUENCE [LARGE SCALE GENOMIC DNA]</scope>
    <source>
        <strain evidence="4">JCM 9458</strain>
    </source>
</reference>
<evidence type="ECO:0000256" key="2">
    <source>
        <dbReference type="SAM" id="Phobius"/>
    </source>
</evidence>
<dbReference type="RefSeq" id="WP_345733306.1">
    <property type="nucleotide sequence ID" value="NZ_BAAAYN010000066.1"/>
</dbReference>
<evidence type="ECO:0000313" key="4">
    <source>
        <dbReference type="Proteomes" id="UP001501676"/>
    </source>
</evidence>
<feature type="compositionally biased region" description="Low complexity" evidence="1">
    <location>
        <begin position="1"/>
        <end position="14"/>
    </location>
</feature>
<comment type="caution">
    <text evidence="3">The sequence shown here is derived from an EMBL/GenBank/DDBJ whole genome shotgun (WGS) entry which is preliminary data.</text>
</comment>